<feature type="transmembrane region" description="Helical" evidence="1">
    <location>
        <begin position="6"/>
        <end position="26"/>
    </location>
</feature>
<evidence type="ECO:0000313" key="2">
    <source>
        <dbReference type="EMBL" id="KKK96973.1"/>
    </source>
</evidence>
<organism evidence="2">
    <name type="scientific">marine sediment metagenome</name>
    <dbReference type="NCBI Taxonomy" id="412755"/>
    <lineage>
        <taxon>unclassified sequences</taxon>
        <taxon>metagenomes</taxon>
        <taxon>ecological metagenomes</taxon>
    </lineage>
</organism>
<keyword evidence="1" id="KW-0812">Transmembrane</keyword>
<name>A0A0F8ZT47_9ZZZZ</name>
<dbReference type="EMBL" id="LAZR01046251">
    <property type="protein sequence ID" value="KKK96973.1"/>
    <property type="molecule type" value="Genomic_DNA"/>
</dbReference>
<comment type="caution">
    <text evidence="2">The sequence shown here is derived from an EMBL/GenBank/DDBJ whole genome shotgun (WGS) entry which is preliminary data.</text>
</comment>
<proteinExistence type="predicted"/>
<accession>A0A0F8ZT47</accession>
<gene>
    <name evidence="2" type="ORF">LCGC14_2657400</name>
</gene>
<keyword evidence="1" id="KW-0472">Membrane</keyword>
<keyword evidence="1" id="KW-1133">Transmembrane helix</keyword>
<evidence type="ECO:0000256" key="1">
    <source>
        <dbReference type="SAM" id="Phobius"/>
    </source>
</evidence>
<dbReference type="AlphaFoldDB" id="A0A0F8ZT47"/>
<sequence>MQYVFLVILLGALAAGIVVLGTMALAQRRRRRRLARAIAELDEAHL</sequence>
<protein>
    <submittedName>
        <fullName evidence="2">Uncharacterized protein</fullName>
    </submittedName>
</protein>
<reference evidence="2" key="1">
    <citation type="journal article" date="2015" name="Nature">
        <title>Complex archaea that bridge the gap between prokaryotes and eukaryotes.</title>
        <authorList>
            <person name="Spang A."/>
            <person name="Saw J.H."/>
            <person name="Jorgensen S.L."/>
            <person name="Zaremba-Niedzwiedzka K."/>
            <person name="Martijn J."/>
            <person name="Lind A.E."/>
            <person name="van Eijk R."/>
            <person name="Schleper C."/>
            <person name="Guy L."/>
            <person name="Ettema T.J."/>
        </authorList>
    </citation>
    <scope>NUCLEOTIDE SEQUENCE</scope>
</reference>
<feature type="non-terminal residue" evidence="2">
    <location>
        <position position="46"/>
    </location>
</feature>